<name>A0A2P5I2P7_DIAHE</name>
<comment type="caution">
    <text evidence="8">The sequence shown here is derived from an EMBL/GenBank/DDBJ whole genome shotgun (WGS) entry which is preliminary data.</text>
</comment>
<evidence type="ECO:0000256" key="7">
    <source>
        <dbReference type="SAM" id="MobiDB-lite"/>
    </source>
</evidence>
<dbReference type="AlphaFoldDB" id="A0A2P5I2P7"/>
<keyword evidence="9" id="KW-1185">Reference proteome</keyword>
<reference evidence="8" key="1">
    <citation type="submission" date="2017-09" db="EMBL/GenBank/DDBJ databases">
        <title>Polyketide synthases of a Diaporthe helianthi virulent isolate.</title>
        <authorList>
            <person name="Baroncelli R."/>
        </authorList>
    </citation>
    <scope>NUCLEOTIDE SEQUENCE [LARGE SCALE GENOMIC DNA]</scope>
    <source>
        <strain evidence="8">7/96</strain>
    </source>
</reference>
<evidence type="ECO:0000256" key="4">
    <source>
        <dbReference type="ARBA" id="ARBA00023015"/>
    </source>
</evidence>
<keyword evidence="4" id="KW-0805">Transcription regulation</keyword>
<dbReference type="PANTHER" id="PTHR10253">
    <property type="entry name" value="POLYCOMB PROTEIN"/>
    <property type="match status" value="1"/>
</dbReference>
<evidence type="ECO:0000256" key="3">
    <source>
        <dbReference type="ARBA" id="ARBA00022737"/>
    </source>
</evidence>
<dbReference type="InterPro" id="IPR015943">
    <property type="entry name" value="WD40/YVTN_repeat-like_dom_sf"/>
</dbReference>
<dbReference type="PROSITE" id="PS50082">
    <property type="entry name" value="WD_REPEATS_2"/>
    <property type="match status" value="2"/>
</dbReference>
<dbReference type="SUPFAM" id="SSF50978">
    <property type="entry name" value="WD40 repeat-like"/>
    <property type="match status" value="1"/>
</dbReference>
<dbReference type="InterPro" id="IPR051243">
    <property type="entry name" value="PcG_WD-repeat"/>
</dbReference>
<dbReference type="InterPro" id="IPR001680">
    <property type="entry name" value="WD40_rpt"/>
</dbReference>
<dbReference type="OrthoDB" id="7318948at2759"/>
<keyword evidence="2 6" id="KW-0853">WD repeat</keyword>
<keyword evidence="5" id="KW-0804">Transcription</keyword>
<feature type="repeat" description="WD" evidence="6">
    <location>
        <begin position="191"/>
        <end position="224"/>
    </location>
</feature>
<dbReference type="Gene3D" id="2.130.10.10">
    <property type="entry name" value="YVTN repeat-like/Quinoprotein amine dehydrogenase"/>
    <property type="match status" value="1"/>
</dbReference>
<dbReference type="PROSITE" id="PS50294">
    <property type="entry name" value="WD_REPEATS_REGION"/>
    <property type="match status" value="2"/>
</dbReference>
<comment type="similarity">
    <text evidence="1">Belongs to the WD repeat ESC family.</text>
</comment>
<dbReference type="SMART" id="SM00320">
    <property type="entry name" value="WD40"/>
    <property type="match status" value="4"/>
</dbReference>
<dbReference type="Proteomes" id="UP000094444">
    <property type="component" value="Unassembled WGS sequence"/>
</dbReference>
<gene>
    <name evidence="8" type="ORF">DHEL01_v204834</name>
</gene>
<dbReference type="STRING" id="158607.A0A2P5I2P7"/>
<evidence type="ECO:0000256" key="6">
    <source>
        <dbReference type="PROSITE-ProRule" id="PRU00221"/>
    </source>
</evidence>
<dbReference type="Pfam" id="PF00400">
    <property type="entry name" value="WD40"/>
    <property type="match status" value="2"/>
</dbReference>
<evidence type="ECO:0000313" key="9">
    <source>
        <dbReference type="Proteomes" id="UP000094444"/>
    </source>
</evidence>
<keyword evidence="3" id="KW-0677">Repeat</keyword>
<evidence type="ECO:0000256" key="5">
    <source>
        <dbReference type="ARBA" id="ARBA00023163"/>
    </source>
</evidence>
<evidence type="ECO:0000256" key="2">
    <source>
        <dbReference type="ARBA" id="ARBA00022574"/>
    </source>
</evidence>
<evidence type="ECO:0000313" key="8">
    <source>
        <dbReference type="EMBL" id="POS76769.1"/>
    </source>
</evidence>
<dbReference type="EMBL" id="MAVT02000334">
    <property type="protein sequence ID" value="POS76769.1"/>
    <property type="molecule type" value="Genomic_DNA"/>
</dbReference>
<proteinExistence type="inferred from homology"/>
<feature type="region of interest" description="Disordered" evidence="7">
    <location>
        <begin position="507"/>
        <end position="550"/>
    </location>
</feature>
<sequence>MAASAALQDFPEWELPRLRSSFGFEDDYRHLRTKNRPEDEQEDKDTEFFDVKFYPYDPDGAEPVFAAVSKKHILVCRLSQTDSNVNPCEVIRIIRDDDEEATNCSCCWSKDVETEKPLLCVAGSDARVKVYDIKEGKLFTTLVGHGGEINDLSTSPQNPRVIASASDDTTIRIWSLDPAHAKQPCLCLLGGEGHSWSLLSTAFHSSGRYMLSAGHDQVVNLWTIPDLPEQHVDTPIVVHYPHFSTSDVHVGLIDCVAFYGDLILSRACHEDKIVLWKIEGFCSEDPPPPPSTAPTAYDQSRTTRSAFASIYSPSCPSLWVRLLQFETPQCGPQFFLRFSLLHIHGQHPVLVFCNTKSEILMWDMARLSGYQKYIDQIRDPNRDPAVKVRRPAWLQPNHHKTKKPVSDNPVDPLGVASHTMRPVGHRDPFDVERYLLEEQTPDTVESWQAKYDTSNPFKPIRPHKIEKFGGPRFLGRQVTWSSAGEWCVIAGSQNTVIIMQRWPKGGRHYSSRQNSHVPSEVPSRQGTAAVSTSFSAGRASTLSAQPEAVM</sequence>
<feature type="repeat" description="WD" evidence="6">
    <location>
        <begin position="142"/>
        <end position="177"/>
    </location>
</feature>
<dbReference type="InterPro" id="IPR036322">
    <property type="entry name" value="WD40_repeat_dom_sf"/>
</dbReference>
<dbReference type="InParanoid" id="A0A2P5I2P7"/>
<organism evidence="8 9">
    <name type="scientific">Diaporthe helianthi</name>
    <dbReference type="NCBI Taxonomy" id="158607"/>
    <lineage>
        <taxon>Eukaryota</taxon>
        <taxon>Fungi</taxon>
        <taxon>Dikarya</taxon>
        <taxon>Ascomycota</taxon>
        <taxon>Pezizomycotina</taxon>
        <taxon>Sordariomycetes</taxon>
        <taxon>Sordariomycetidae</taxon>
        <taxon>Diaporthales</taxon>
        <taxon>Diaporthaceae</taxon>
        <taxon>Diaporthe</taxon>
    </lineage>
</organism>
<evidence type="ECO:0000256" key="1">
    <source>
        <dbReference type="ARBA" id="ARBA00008075"/>
    </source>
</evidence>
<accession>A0A2P5I2P7</accession>
<feature type="compositionally biased region" description="Polar residues" evidence="7">
    <location>
        <begin position="511"/>
        <end position="544"/>
    </location>
</feature>
<protein>
    <submittedName>
        <fullName evidence="8">Uncharacterized protein</fullName>
    </submittedName>
</protein>